<reference evidence="1" key="1">
    <citation type="submission" date="2020-05" db="EMBL/GenBank/DDBJ databases">
        <title>Large-scale comparative analyses of tick genomes elucidate their genetic diversity and vector capacities.</title>
        <authorList>
            <person name="Jia N."/>
            <person name="Wang J."/>
            <person name="Shi W."/>
            <person name="Du L."/>
            <person name="Sun Y."/>
            <person name="Zhan W."/>
            <person name="Jiang J."/>
            <person name="Wang Q."/>
            <person name="Zhang B."/>
            <person name="Ji P."/>
            <person name="Sakyi L.B."/>
            <person name="Cui X."/>
            <person name="Yuan T."/>
            <person name="Jiang B."/>
            <person name="Yang W."/>
            <person name="Lam T.T.-Y."/>
            <person name="Chang Q."/>
            <person name="Ding S."/>
            <person name="Wang X."/>
            <person name="Zhu J."/>
            <person name="Ruan X."/>
            <person name="Zhao L."/>
            <person name="Wei J."/>
            <person name="Que T."/>
            <person name="Du C."/>
            <person name="Cheng J."/>
            <person name="Dai P."/>
            <person name="Han X."/>
            <person name="Huang E."/>
            <person name="Gao Y."/>
            <person name="Liu J."/>
            <person name="Shao H."/>
            <person name="Ye R."/>
            <person name="Li L."/>
            <person name="Wei W."/>
            <person name="Wang X."/>
            <person name="Wang C."/>
            <person name="Yang T."/>
            <person name="Huo Q."/>
            <person name="Li W."/>
            <person name="Guo W."/>
            <person name="Chen H."/>
            <person name="Zhou L."/>
            <person name="Ni X."/>
            <person name="Tian J."/>
            <person name="Zhou Y."/>
            <person name="Sheng Y."/>
            <person name="Liu T."/>
            <person name="Pan Y."/>
            <person name="Xia L."/>
            <person name="Li J."/>
            <person name="Zhao F."/>
            <person name="Cao W."/>
        </authorList>
    </citation>
    <scope>NUCLEOTIDE SEQUENCE</scope>
    <source>
        <strain evidence="1">Hyas-2018</strain>
    </source>
</reference>
<sequence length="101" mass="11513">MRASVFWNTVSQRIKGDGTQEHPLLSAFMKKLLCLPHSTAAVERVFSQINILKTKQRNRLSTDALCGLLHGKRTLAASSCFSFKTEPRHLMRMNKDMYSDD</sequence>
<dbReference type="Proteomes" id="UP000821845">
    <property type="component" value="Chromosome 3"/>
</dbReference>
<dbReference type="EMBL" id="CM023483">
    <property type="protein sequence ID" value="KAH6935968.1"/>
    <property type="molecule type" value="Genomic_DNA"/>
</dbReference>
<keyword evidence="2" id="KW-1185">Reference proteome</keyword>
<comment type="caution">
    <text evidence="1">The sequence shown here is derived from an EMBL/GenBank/DDBJ whole genome shotgun (WGS) entry which is preliminary data.</text>
</comment>
<gene>
    <name evidence="1" type="ORF">HPB50_011870</name>
</gene>
<evidence type="ECO:0000313" key="1">
    <source>
        <dbReference type="EMBL" id="KAH6935968.1"/>
    </source>
</evidence>
<proteinExistence type="predicted"/>
<name>A0ACB7SM79_HYAAI</name>
<organism evidence="1 2">
    <name type="scientific">Hyalomma asiaticum</name>
    <name type="common">Tick</name>
    <dbReference type="NCBI Taxonomy" id="266040"/>
    <lineage>
        <taxon>Eukaryota</taxon>
        <taxon>Metazoa</taxon>
        <taxon>Ecdysozoa</taxon>
        <taxon>Arthropoda</taxon>
        <taxon>Chelicerata</taxon>
        <taxon>Arachnida</taxon>
        <taxon>Acari</taxon>
        <taxon>Parasitiformes</taxon>
        <taxon>Ixodida</taxon>
        <taxon>Ixodoidea</taxon>
        <taxon>Ixodidae</taxon>
        <taxon>Hyalomminae</taxon>
        <taxon>Hyalomma</taxon>
    </lineage>
</organism>
<accession>A0ACB7SM79</accession>
<evidence type="ECO:0000313" key="2">
    <source>
        <dbReference type="Proteomes" id="UP000821845"/>
    </source>
</evidence>
<protein>
    <submittedName>
        <fullName evidence="1">Uncharacterized protein</fullName>
    </submittedName>
</protein>